<dbReference type="Gene3D" id="2.120.10.30">
    <property type="entry name" value="TolB, C-terminal domain"/>
    <property type="match status" value="1"/>
</dbReference>
<proteinExistence type="predicted"/>
<dbReference type="PANTHER" id="PTHR31460">
    <property type="match status" value="1"/>
</dbReference>
<name>A0ABS8ZE32_9PSEU</name>
<evidence type="ECO:0000313" key="4">
    <source>
        <dbReference type="Proteomes" id="UP001521150"/>
    </source>
</evidence>
<feature type="domain" description="SMP-30/Gluconolactonase/LRE-like region" evidence="2">
    <location>
        <begin position="64"/>
        <end position="244"/>
    </location>
</feature>
<dbReference type="Pfam" id="PF08450">
    <property type="entry name" value="SGL"/>
    <property type="match status" value="1"/>
</dbReference>
<evidence type="ECO:0000256" key="1">
    <source>
        <dbReference type="SAM" id="SignalP"/>
    </source>
</evidence>
<gene>
    <name evidence="3" type="ORF">LWC34_23685</name>
</gene>
<dbReference type="RefSeq" id="WP_233727343.1">
    <property type="nucleotide sequence ID" value="NZ_JAJVCN010000002.1"/>
</dbReference>
<dbReference type="SUPFAM" id="SSF101898">
    <property type="entry name" value="NHL repeat"/>
    <property type="match status" value="1"/>
</dbReference>
<accession>A0ABS8ZE32</accession>
<dbReference type="PANTHER" id="PTHR31460:SF3">
    <property type="entry name" value="MESOCENTIN"/>
    <property type="match status" value="1"/>
</dbReference>
<evidence type="ECO:0000259" key="2">
    <source>
        <dbReference type="Pfam" id="PF08450"/>
    </source>
</evidence>
<sequence length="319" mass="33557">MKRLGLLVLTGLLALPGMSSAQGMELASESGAAPGAVLPTGTEQAAGATGMPSLISGIGDYLHPEGVAWDPTRDAFLITSTVRNSISVVGRDGKPQTLVTEPAMPRPLGIRVDVPRNRILAAYSQGLGIFELSTGRTLHLVTFGKAPNDLAVDWSGNAYVTDPEGDTIYKVDVNGIATPFITDARLSGGLGMNGVVWHPAGFLLVVHYTNGKLFKVTRNGITEVAMNKSLIGADGIAFQRDGSLAVVTNKISVPGEDAVTVLRPCGLWESAVVTQHTPTAITAPTTAAVTPYGTYVVHGRIDWLVNQGKPSQEFFISRI</sequence>
<feature type="signal peptide" evidence="1">
    <location>
        <begin position="1"/>
        <end position="21"/>
    </location>
</feature>
<comment type="caution">
    <text evidence="3">The sequence shown here is derived from an EMBL/GenBank/DDBJ whole genome shotgun (WGS) entry which is preliminary data.</text>
</comment>
<keyword evidence="1" id="KW-0732">Signal</keyword>
<reference evidence="3 4" key="1">
    <citation type="submission" date="2021-12" db="EMBL/GenBank/DDBJ databases">
        <title>Genome sequence of Kibdelosporangium philippinense ATCC 49844.</title>
        <authorList>
            <person name="Fedorov E.A."/>
            <person name="Omeragic M."/>
            <person name="Shalygina K.F."/>
            <person name="Maclea K.S."/>
        </authorList>
    </citation>
    <scope>NUCLEOTIDE SEQUENCE [LARGE SCALE GENOMIC DNA]</scope>
    <source>
        <strain evidence="3 4">ATCC 49844</strain>
    </source>
</reference>
<dbReference type="InterPro" id="IPR013658">
    <property type="entry name" value="SGL"/>
</dbReference>
<protein>
    <submittedName>
        <fullName evidence="3">SMP-30/gluconolactonase/LRE family protein</fullName>
    </submittedName>
</protein>
<evidence type="ECO:0000313" key="3">
    <source>
        <dbReference type="EMBL" id="MCE7005807.1"/>
    </source>
</evidence>
<organism evidence="3 4">
    <name type="scientific">Kibdelosporangium philippinense</name>
    <dbReference type="NCBI Taxonomy" id="211113"/>
    <lineage>
        <taxon>Bacteria</taxon>
        <taxon>Bacillati</taxon>
        <taxon>Actinomycetota</taxon>
        <taxon>Actinomycetes</taxon>
        <taxon>Pseudonocardiales</taxon>
        <taxon>Pseudonocardiaceae</taxon>
        <taxon>Kibdelosporangium</taxon>
    </lineage>
</organism>
<keyword evidence="4" id="KW-1185">Reference proteome</keyword>
<dbReference type="EMBL" id="JAJVCN010000002">
    <property type="protein sequence ID" value="MCE7005807.1"/>
    <property type="molecule type" value="Genomic_DNA"/>
</dbReference>
<dbReference type="InterPro" id="IPR053224">
    <property type="entry name" value="Sensory_adhesion_molecule"/>
</dbReference>
<dbReference type="InterPro" id="IPR011042">
    <property type="entry name" value="6-blade_b-propeller_TolB-like"/>
</dbReference>
<dbReference type="Proteomes" id="UP001521150">
    <property type="component" value="Unassembled WGS sequence"/>
</dbReference>
<feature type="chain" id="PRO_5045640693" evidence="1">
    <location>
        <begin position="22"/>
        <end position="319"/>
    </location>
</feature>